<dbReference type="EMBL" id="JACAZF010000008">
    <property type="protein sequence ID" value="KAF7296993.1"/>
    <property type="molecule type" value="Genomic_DNA"/>
</dbReference>
<sequence>MLAQVAFISHILCDLPTWPLKRLLLHMPRSKPSVLAAKRLQRTAQLRQRVENTSQEDLGIEYFPPPEEKERRWSVFVGFAVERFERWCQALQPAHSDRGIAVIMPPLDVMMVWHTYLLNPGWATEDALRVSALKGLWKAGKAFAAALGMGLGQLLDIIPTNEDNRVQDWVSMTATPFDPFESMTKLLEKTVICPKCDSVNSTPFLCADGTGFLQLKFTRVCNNPTDDCFFNITHDALIRKHGFGYISLFYISL</sequence>
<dbReference type="AlphaFoldDB" id="A0A8H6SDK5"/>
<proteinExistence type="predicted"/>
<gene>
    <name evidence="1" type="ORF">MIND_00931600</name>
</gene>
<evidence type="ECO:0000313" key="2">
    <source>
        <dbReference type="Proteomes" id="UP000636479"/>
    </source>
</evidence>
<protein>
    <submittedName>
        <fullName evidence="1">Uncharacterized protein</fullName>
    </submittedName>
</protein>
<dbReference type="GeneID" id="59348456"/>
<keyword evidence="2" id="KW-1185">Reference proteome</keyword>
<comment type="caution">
    <text evidence="1">The sequence shown here is derived from an EMBL/GenBank/DDBJ whole genome shotgun (WGS) entry which is preliminary data.</text>
</comment>
<dbReference type="OrthoDB" id="2684236at2759"/>
<evidence type="ECO:0000313" key="1">
    <source>
        <dbReference type="EMBL" id="KAF7296993.1"/>
    </source>
</evidence>
<accession>A0A8H6SDK5</accession>
<dbReference type="Proteomes" id="UP000636479">
    <property type="component" value="Unassembled WGS sequence"/>
</dbReference>
<dbReference type="RefSeq" id="XP_037217352.1">
    <property type="nucleotide sequence ID" value="XM_037365940.1"/>
</dbReference>
<name>A0A8H6SDK5_9AGAR</name>
<reference evidence="1" key="1">
    <citation type="submission" date="2020-05" db="EMBL/GenBank/DDBJ databases">
        <title>Mycena genomes resolve the evolution of fungal bioluminescence.</title>
        <authorList>
            <person name="Tsai I.J."/>
        </authorList>
    </citation>
    <scope>NUCLEOTIDE SEQUENCE</scope>
    <source>
        <strain evidence="1">171206Taipei</strain>
    </source>
</reference>
<organism evidence="1 2">
    <name type="scientific">Mycena indigotica</name>
    <dbReference type="NCBI Taxonomy" id="2126181"/>
    <lineage>
        <taxon>Eukaryota</taxon>
        <taxon>Fungi</taxon>
        <taxon>Dikarya</taxon>
        <taxon>Basidiomycota</taxon>
        <taxon>Agaricomycotina</taxon>
        <taxon>Agaricomycetes</taxon>
        <taxon>Agaricomycetidae</taxon>
        <taxon>Agaricales</taxon>
        <taxon>Marasmiineae</taxon>
        <taxon>Mycenaceae</taxon>
        <taxon>Mycena</taxon>
    </lineage>
</organism>